<sequence>MSDRILGGVCVALAIFYVWAATQIRLSFISDPVGPRTFPIIVGILFGLSGLVLMLRPDPDPAWPNAGRLAEIAAAVILLAGYASLLPRFGFVATTAVTAGFLSWRLGARPAAAAFAGLAISVGIYVVFHLVLGLSLARGPWGF</sequence>
<keyword evidence="1" id="KW-0812">Transmembrane</keyword>
<gene>
    <name evidence="3" type="ORF">CSC94_01740</name>
</gene>
<evidence type="ECO:0000259" key="2">
    <source>
        <dbReference type="Pfam" id="PF07331"/>
    </source>
</evidence>
<comment type="caution">
    <text evidence="3">The sequence shown here is derived from an EMBL/GenBank/DDBJ whole genome shotgun (WGS) entry which is preliminary data.</text>
</comment>
<dbReference type="InterPro" id="IPR009936">
    <property type="entry name" value="DUF1468"/>
</dbReference>
<dbReference type="Proteomes" id="UP000221168">
    <property type="component" value="Unassembled WGS sequence"/>
</dbReference>
<protein>
    <recommendedName>
        <fullName evidence="2">DUF1468 domain-containing protein</fullName>
    </recommendedName>
</protein>
<organism evidence="3 4">
    <name type="scientific">Zhengella mangrovi</name>
    <dbReference type="NCBI Taxonomy" id="1982044"/>
    <lineage>
        <taxon>Bacteria</taxon>
        <taxon>Pseudomonadati</taxon>
        <taxon>Pseudomonadota</taxon>
        <taxon>Alphaproteobacteria</taxon>
        <taxon>Hyphomicrobiales</taxon>
        <taxon>Notoacmeibacteraceae</taxon>
        <taxon>Zhengella</taxon>
    </lineage>
</organism>
<feature type="domain" description="DUF1468" evidence="2">
    <location>
        <begin position="5"/>
        <end position="136"/>
    </location>
</feature>
<dbReference type="Pfam" id="PF07331">
    <property type="entry name" value="TctB"/>
    <property type="match status" value="1"/>
</dbReference>
<keyword evidence="1" id="KW-0472">Membrane</keyword>
<name>A0A2G1QT93_9HYPH</name>
<keyword evidence="1" id="KW-1133">Transmembrane helix</keyword>
<feature type="transmembrane region" description="Helical" evidence="1">
    <location>
        <begin position="114"/>
        <end position="137"/>
    </location>
</feature>
<keyword evidence="4" id="KW-1185">Reference proteome</keyword>
<proteinExistence type="predicted"/>
<dbReference type="OrthoDB" id="5519430at2"/>
<evidence type="ECO:0000313" key="3">
    <source>
        <dbReference type="EMBL" id="PHP68743.1"/>
    </source>
</evidence>
<dbReference type="AlphaFoldDB" id="A0A2G1QT93"/>
<evidence type="ECO:0000256" key="1">
    <source>
        <dbReference type="SAM" id="Phobius"/>
    </source>
</evidence>
<feature type="transmembrane region" description="Helical" evidence="1">
    <location>
        <begin position="66"/>
        <end position="83"/>
    </location>
</feature>
<reference evidence="3 4" key="1">
    <citation type="submission" date="2017-10" db="EMBL/GenBank/DDBJ databases">
        <title>Sedimentibacterium mangrovi gen. nov., sp. nov., a novel member of family Phyllobacteriacea isolated from mangrove sediment.</title>
        <authorList>
            <person name="Liao H."/>
            <person name="Tian Y."/>
        </authorList>
    </citation>
    <scope>NUCLEOTIDE SEQUENCE [LARGE SCALE GENOMIC DNA]</scope>
    <source>
        <strain evidence="3 4">X9-2-2</strain>
    </source>
</reference>
<feature type="transmembrane region" description="Helical" evidence="1">
    <location>
        <begin position="36"/>
        <end position="54"/>
    </location>
</feature>
<evidence type="ECO:0000313" key="4">
    <source>
        <dbReference type="Proteomes" id="UP000221168"/>
    </source>
</evidence>
<dbReference type="EMBL" id="PDVP01000001">
    <property type="protein sequence ID" value="PHP68743.1"/>
    <property type="molecule type" value="Genomic_DNA"/>
</dbReference>
<accession>A0A2G1QT93</accession>
<dbReference type="RefSeq" id="WP_099303110.1">
    <property type="nucleotide sequence ID" value="NZ_PDVP01000001.1"/>
</dbReference>